<sequence>MRHDEQGYVTAETALLLPIIFGIGYALALLVLLAAQQIRCADAAWEAARAMARGAPAAQLQDITARYAPAGAQASSSIGDGALTVEVVREQSVVSRFLPSIRIDATATVPCEPHVTSCRARSPND</sequence>
<keyword evidence="1" id="KW-0812">Transmembrane</keyword>
<name>A0A941IGI0_9ACTN</name>
<gene>
    <name evidence="2" type="ORF">KDK95_07560</name>
</gene>
<dbReference type="RefSeq" id="WP_212517306.1">
    <property type="nucleotide sequence ID" value="NZ_JAGSOH010000013.1"/>
</dbReference>
<dbReference type="AlphaFoldDB" id="A0A941IGI0"/>
<evidence type="ECO:0000256" key="1">
    <source>
        <dbReference type="SAM" id="Phobius"/>
    </source>
</evidence>
<dbReference type="EMBL" id="JAGSOH010000013">
    <property type="protein sequence ID" value="MBR7826154.1"/>
    <property type="molecule type" value="Genomic_DNA"/>
</dbReference>
<keyword evidence="3" id="KW-1185">Reference proteome</keyword>
<evidence type="ECO:0008006" key="4">
    <source>
        <dbReference type="Google" id="ProtNLM"/>
    </source>
</evidence>
<proteinExistence type="predicted"/>
<dbReference type="InterPro" id="IPR049790">
    <property type="entry name" value="Rv3655c/TadE"/>
</dbReference>
<comment type="caution">
    <text evidence="2">The sequence shown here is derived from an EMBL/GenBank/DDBJ whole genome shotgun (WGS) entry which is preliminary data.</text>
</comment>
<feature type="transmembrane region" description="Helical" evidence="1">
    <location>
        <begin position="15"/>
        <end position="35"/>
    </location>
</feature>
<protein>
    <recommendedName>
        <fullName evidence="4">Pilus assembly protein TadE</fullName>
    </recommendedName>
</protein>
<dbReference type="NCBIfam" id="NF041390">
    <property type="entry name" value="TadE_Rv3655c"/>
    <property type="match status" value="1"/>
</dbReference>
<reference evidence="2" key="1">
    <citation type="submission" date="2021-04" db="EMBL/GenBank/DDBJ databases">
        <title>Genome based classification of Actinospica acidithermotolerans sp. nov., an actinobacterium isolated from an Indonesian hot spring.</title>
        <authorList>
            <person name="Kusuma A.B."/>
            <person name="Putra K.E."/>
            <person name="Nafisah S."/>
            <person name="Loh J."/>
            <person name="Nouioui I."/>
            <person name="Goodfellow M."/>
        </authorList>
    </citation>
    <scope>NUCLEOTIDE SEQUENCE</scope>
    <source>
        <strain evidence="2">MGRD01-02</strain>
    </source>
</reference>
<dbReference type="Proteomes" id="UP000676325">
    <property type="component" value="Unassembled WGS sequence"/>
</dbReference>
<evidence type="ECO:0000313" key="3">
    <source>
        <dbReference type="Proteomes" id="UP000676325"/>
    </source>
</evidence>
<evidence type="ECO:0000313" key="2">
    <source>
        <dbReference type="EMBL" id="MBR7826154.1"/>
    </source>
</evidence>
<accession>A0A941IGI0</accession>
<keyword evidence="1" id="KW-0472">Membrane</keyword>
<organism evidence="2 3">
    <name type="scientific">Actinospica acidithermotolerans</name>
    <dbReference type="NCBI Taxonomy" id="2828514"/>
    <lineage>
        <taxon>Bacteria</taxon>
        <taxon>Bacillati</taxon>
        <taxon>Actinomycetota</taxon>
        <taxon>Actinomycetes</taxon>
        <taxon>Catenulisporales</taxon>
        <taxon>Actinospicaceae</taxon>
        <taxon>Actinospica</taxon>
    </lineage>
</organism>
<keyword evidence="1" id="KW-1133">Transmembrane helix</keyword>